<evidence type="ECO:0000313" key="1">
    <source>
        <dbReference type="EMBL" id="MBB5373117.1"/>
    </source>
</evidence>
<dbReference type="Proteomes" id="UP000553706">
    <property type="component" value="Unassembled WGS sequence"/>
</dbReference>
<evidence type="ECO:0000313" key="2">
    <source>
        <dbReference type="Proteomes" id="UP000553706"/>
    </source>
</evidence>
<reference evidence="1 2" key="1">
    <citation type="submission" date="2020-08" db="EMBL/GenBank/DDBJ databases">
        <title>Genomic Encyclopedia of Type Strains, Phase IV (KMG-IV): sequencing the most valuable type-strain genomes for metagenomic binning, comparative biology and taxonomic classification.</title>
        <authorList>
            <person name="Goeker M."/>
        </authorList>
    </citation>
    <scope>NUCLEOTIDE SEQUENCE [LARGE SCALE GENOMIC DNA]</scope>
    <source>
        <strain evidence="1 2">DSM 27026</strain>
    </source>
</reference>
<name>A0A840VE16_9PROT</name>
<proteinExistence type="predicted"/>
<organism evidence="1 2">
    <name type="scientific">Acidocella aromatica</name>
    <dbReference type="NCBI Taxonomy" id="1303579"/>
    <lineage>
        <taxon>Bacteria</taxon>
        <taxon>Pseudomonadati</taxon>
        <taxon>Pseudomonadota</taxon>
        <taxon>Alphaproteobacteria</taxon>
        <taxon>Acetobacterales</taxon>
        <taxon>Acidocellaceae</taxon>
        <taxon>Acidocella</taxon>
    </lineage>
</organism>
<protein>
    <submittedName>
        <fullName evidence="1">Uncharacterized protein</fullName>
    </submittedName>
</protein>
<dbReference type="AlphaFoldDB" id="A0A840VE16"/>
<dbReference type="RefSeq" id="WP_183266132.1">
    <property type="nucleotide sequence ID" value="NZ_JACHFJ010000004.1"/>
</dbReference>
<comment type="caution">
    <text evidence="1">The sequence shown here is derived from an EMBL/GenBank/DDBJ whole genome shotgun (WGS) entry which is preliminary data.</text>
</comment>
<keyword evidence="2" id="KW-1185">Reference proteome</keyword>
<dbReference type="EMBL" id="JACHFJ010000004">
    <property type="protein sequence ID" value="MBB5373117.1"/>
    <property type="molecule type" value="Genomic_DNA"/>
</dbReference>
<sequence>MKTDVFSKDITVEMRVSFERAKVRFFQCQHEDHIAMLERVLRESGTGWTADACFAQGRGVQAPLRSGGL</sequence>
<accession>A0A840VE16</accession>
<gene>
    <name evidence="1" type="ORF">HNP71_001375</name>
</gene>